<evidence type="ECO:0008006" key="2">
    <source>
        <dbReference type="Google" id="ProtNLM"/>
    </source>
</evidence>
<organism evidence="1">
    <name type="scientific">marine metagenome</name>
    <dbReference type="NCBI Taxonomy" id="408172"/>
    <lineage>
        <taxon>unclassified sequences</taxon>
        <taxon>metagenomes</taxon>
        <taxon>ecological metagenomes</taxon>
    </lineage>
</organism>
<dbReference type="AlphaFoldDB" id="A0A382V032"/>
<dbReference type="Pfam" id="PF08811">
    <property type="entry name" value="DUF1800"/>
    <property type="match status" value="1"/>
</dbReference>
<feature type="non-terminal residue" evidence="1">
    <location>
        <position position="1"/>
    </location>
</feature>
<name>A0A382V032_9ZZZZ</name>
<evidence type="ECO:0000313" key="1">
    <source>
        <dbReference type="EMBL" id="SVD39271.1"/>
    </source>
</evidence>
<dbReference type="InterPro" id="IPR014917">
    <property type="entry name" value="DUF1800"/>
</dbReference>
<accession>A0A382V032</accession>
<proteinExistence type="predicted"/>
<sequence>RIAWHFDYREEDHDDGEKTFLGETGRFNGEDIVAIIARQESTARFVSTRLFQYFAADEVDEDGEKVIEEMIRSYFDSGQEIRSVLRTLFNSDYFKSQKARFARVKGPVELVVGGVRLAGSYTTPTQGIDQVARQALYMGQGLLQPPSVEGWHEGLEWVDSGALVERVNFVAHEMANVRNPGVKRIIERLAAEDGGVLSPESLVDHCLDLLGPIIVADDTRTALINYAAHEGDLFLTGHQAEDEAEKRVGELLSLATATREFQLA</sequence>
<protein>
    <recommendedName>
        <fullName evidence="2">DUF1800 domain-containing protein</fullName>
    </recommendedName>
</protein>
<dbReference type="EMBL" id="UINC01147759">
    <property type="protein sequence ID" value="SVD39271.1"/>
    <property type="molecule type" value="Genomic_DNA"/>
</dbReference>
<reference evidence="1" key="1">
    <citation type="submission" date="2018-05" db="EMBL/GenBank/DDBJ databases">
        <authorList>
            <person name="Lanie J.A."/>
            <person name="Ng W.-L."/>
            <person name="Kazmierczak K.M."/>
            <person name="Andrzejewski T.M."/>
            <person name="Davidsen T.M."/>
            <person name="Wayne K.J."/>
            <person name="Tettelin H."/>
            <person name="Glass J.I."/>
            <person name="Rusch D."/>
            <person name="Podicherti R."/>
            <person name="Tsui H.-C.T."/>
            <person name="Winkler M.E."/>
        </authorList>
    </citation>
    <scope>NUCLEOTIDE SEQUENCE</scope>
</reference>
<gene>
    <name evidence="1" type="ORF">METZ01_LOCUS392125</name>
</gene>